<feature type="compositionally biased region" description="Low complexity" evidence="2">
    <location>
        <begin position="364"/>
        <end position="381"/>
    </location>
</feature>
<dbReference type="AlphaFoldDB" id="A0A0F0KKK1"/>
<dbReference type="InterPro" id="IPR004474">
    <property type="entry name" value="LytR_CpsA_psr"/>
</dbReference>
<sequence>MTSRTRRPVAAHGQLSRPSAWSQLLKVLGIAMAVVLVSGVGVAAYVGYDLTHTYVAKAVTLDGESSVPPDIGAIKGGVNMLLVGSDACEPEFAAEFGDRCSDPENAGERNDTNLLLHISDSPRRVTVITFPRDLMVPIPSCIDSDGNDTSPASKQAINTTLETGGPKNGLACVARTISKLSGLDIQFAAKITWGGVMKVTDAIGGVDVCVANGITDPDTGLNLEAGTHTLQGYWALQFLRTRHGVGDGSDLGRGSNQQVYMSSLARKMVSAKVLGNPGTLLKLANTVMSNVTPSTTLTSPTLLVQIALAMKDVPLDQINFVNYPVFTDPDDPNKVVPDYDSADQLWAALAANEPIQVTGQRSDAVVSATPAPTDPATDPSAGQGATTDPSATPTPGATSGPVELSKNISGQSAAQQTCSNGNGFSG</sequence>
<dbReference type="PANTHER" id="PTHR33392">
    <property type="entry name" value="POLYISOPRENYL-TEICHOIC ACID--PEPTIDOGLYCAN TEICHOIC ACID TRANSFERASE TAGU"/>
    <property type="match status" value="1"/>
</dbReference>
<comment type="similarity">
    <text evidence="1">Belongs to the LytR/CpsA/Psr (LCP) family.</text>
</comment>
<dbReference type="PATRIC" id="fig|582680.7.peg.2881"/>
<protein>
    <submittedName>
        <fullName evidence="5">Biofilm regulatory protein A</fullName>
    </submittedName>
</protein>
<evidence type="ECO:0000256" key="1">
    <source>
        <dbReference type="ARBA" id="ARBA00006068"/>
    </source>
</evidence>
<dbReference type="Pfam" id="PF03816">
    <property type="entry name" value="LytR_cpsA_psr"/>
    <property type="match status" value="1"/>
</dbReference>
<keyword evidence="3" id="KW-0812">Transmembrane</keyword>
<reference evidence="5 6" key="1">
    <citation type="submission" date="2015-02" db="EMBL/GenBank/DDBJ databases">
        <title>Draft genome sequences of ten Microbacterium spp. with emphasis on heavy metal contaminated environments.</title>
        <authorList>
            <person name="Corretto E."/>
        </authorList>
    </citation>
    <scope>NUCLEOTIDE SEQUENCE [LARGE SCALE GENOMIC DNA]</scope>
    <source>
        <strain evidence="5 6">DSM 23848</strain>
    </source>
</reference>
<dbReference type="InterPro" id="IPR050922">
    <property type="entry name" value="LytR/CpsA/Psr_CW_biosynth"/>
</dbReference>
<evidence type="ECO:0000256" key="3">
    <source>
        <dbReference type="SAM" id="Phobius"/>
    </source>
</evidence>
<feature type="region of interest" description="Disordered" evidence="2">
    <location>
        <begin position="360"/>
        <end position="426"/>
    </location>
</feature>
<dbReference type="EMBL" id="JYIT01000083">
    <property type="protein sequence ID" value="KJL19781.1"/>
    <property type="molecule type" value="Genomic_DNA"/>
</dbReference>
<evidence type="ECO:0000256" key="2">
    <source>
        <dbReference type="SAM" id="MobiDB-lite"/>
    </source>
</evidence>
<feature type="transmembrane region" description="Helical" evidence="3">
    <location>
        <begin position="24"/>
        <end position="48"/>
    </location>
</feature>
<evidence type="ECO:0000313" key="5">
    <source>
        <dbReference type="EMBL" id="KJL19781.1"/>
    </source>
</evidence>
<feature type="compositionally biased region" description="Polar residues" evidence="2">
    <location>
        <begin position="406"/>
        <end position="426"/>
    </location>
</feature>
<gene>
    <name evidence="5" type="primary">brpA_2</name>
    <name evidence="5" type="ORF">RL72_02825</name>
</gene>
<evidence type="ECO:0000259" key="4">
    <source>
        <dbReference type="Pfam" id="PF03816"/>
    </source>
</evidence>
<dbReference type="NCBIfam" id="TIGR00350">
    <property type="entry name" value="lytR_cpsA_psr"/>
    <property type="match status" value="1"/>
</dbReference>
<evidence type="ECO:0000313" key="6">
    <source>
        <dbReference type="Proteomes" id="UP000033448"/>
    </source>
</evidence>
<feature type="domain" description="Cell envelope-related transcriptional attenuator" evidence="4">
    <location>
        <begin position="109"/>
        <end position="269"/>
    </location>
</feature>
<organism evidence="5 6">
    <name type="scientific">Microbacterium azadirachtae</name>
    <dbReference type="NCBI Taxonomy" id="582680"/>
    <lineage>
        <taxon>Bacteria</taxon>
        <taxon>Bacillati</taxon>
        <taxon>Actinomycetota</taxon>
        <taxon>Actinomycetes</taxon>
        <taxon>Micrococcales</taxon>
        <taxon>Microbacteriaceae</taxon>
        <taxon>Microbacterium</taxon>
    </lineage>
</organism>
<keyword evidence="3" id="KW-1133">Transmembrane helix</keyword>
<dbReference type="PANTHER" id="PTHR33392:SF6">
    <property type="entry name" value="POLYISOPRENYL-TEICHOIC ACID--PEPTIDOGLYCAN TEICHOIC ACID TRANSFERASE TAGU"/>
    <property type="match status" value="1"/>
</dbReference>
<keyword evidence="6" id="KW-1185">Reference proteome</keyword>
<proteinExistence type="inferred from homology"/>
<keyword evidence="3" id="KW-0472">Membrane</keyword>
<dbReference type="RefSeq" id="WP_346218195.1">
    <property type="nucleotide sequence ID" value="NZ_JYIT01000083.1"/>
</dbReference>
<accession>A0A0F0KKK1</accession>
<comment type="caution">
    <text evidence="5">The sequence shown here is derived from an EMBL/GenBank/DDBJ whole genome shotgun (WGS) entry which is preliminary data.</text>
</comment>
<feature type="compositionally biased region" description="Polar residues" evidence="2">
    <location>
        <begin position="383"/>
        <end position="397"/>
    </location>
</feature>
<dbReference type="Gene3D" id="3.40.630.190">
    <property type="entry name" value="LCP protein"/>
    <property type="match status" value="1"/>
</dbReference>
<name>A0A0F0KKK1_9MICO</name>
<dbReference type="Proteomes" id="UP000033448">
    <property type="component" value="Unassembled WGS sequence"/>
</dbReference>